<name>A0A3A4BJM5_9ACTN</name>
<keyword evidence="1" id="KW-1133">Transmembrane helix</keyword>
<evidence type="ECO:0000313" key="3">
    <source>
        <dbReference type="Proteomes" id="UP000265768"/>
    </source>
</evidence>
<keyword evidence="1" id="KW-0812">Transmembrane</keyword>
<accession>A0A3A4BJM5</accession>
<feature type="transmembrane region" description="Helical" evidence="1">
    <location>
        <begin position="39"/>
        <end position="59"/>
    </location>
</feature>
<dbReference type="OrthoDB" id="3474742at2"/>
<organism evidence="2 3">
    <name type="scientific">Bailinhaonella thermotolerans</name>
    <dbReference type="NCBI Taxonomy" id="1070861"/>
    <lineage>
        <taxon>Bacteria</taxon>
        <taxon>Bacillati</taxon>
        <taxon>Actinomycetota</taxon>
        <taxon>Actinomycetes</taxon>
        <taxon>Streptosporangiales</taxon>
        <taxon>Streptosporangiaceae</taxon>
        <taxon>Bailinhaonella</taxon>
    </lineage>
</organism>
<dbReference type="EMBL" id="QZEY01000001">
    <property type="protein sequence ID" value="RJL35464.1"/>
    <property type="molecule type" value="Genomic_DNA"/>
</dbReference>
<feature type="transmembrane region" description="Helical" evidence="1">
    <location>
        <begin position="123"/>
        <end position="142"/>
    </location>
</feature>
<reference evidence="2 3" key="1">
    <citation type="submission" date="2018-09" db="EMBL/GenBank/DDBJ databases">
        <title>YIM 75507 draft genome.</title>
        <authorList>
            <person name="Tang S."/>
            <person name="Feng Y."/>
        </authorList>
    </citation>
    <scope>NUCLEOTIDE SEQUENCE [LARGE SCALE GENOMIC DNA]</scope>
    <source>
        <strain evidence="2 3">YIM 75507</strain>
    </source>
</reference>
<feature type="transmembrane region" description="Helical" evidence="1">
    <location>
        <begin position="148"/>
        <end position="168"/>
    </location>
</feature>
<feature type="transmembrane region" description="Helical" evidence="1">
    <location>
        <begin position="71"/>
        <end position="92"/>
    </location>
</feature>
<evidence type="ECO:0000313" key="2">
    <source>
        <dbReference type="EMBL" id="RJL35464.1"/>
    </source>
</evidence>
<dbReference type="AlphaFoldDB" id="A0A3A4BJM5"/>
<feature type="transmembrane region" description="Helical" evidence="1">
    <location>
        <begin position="222"/>
        <end position="241"/>
    </location>
</feature>
<dbReference type="RefSeq" id="WP_119924436.1">
    <property type="nucleotide sequence ID" value="NZ_QZEY01000001.1"/>
</dbReference>
<feature type="transmembrane region" description="Helical" evidence="1">
    <location>
        <begin position="198"/>
        <end position="216"/>
    </location>
</feature>
<sequence>MHQTDHAEAGRWLAQHGLAGAEPTPLLAARLAVRRRAKAVNSFLLAAFLIGASLTHALTLPGDVTSSWPPLLVLVGLVAGLLVGQWLLGWWVRRADRDAGARLSRRVAHPVELGWQAVLGRPYALFAAGTFAGALLLAVSVLPIPDSGLRSGAVIVLIGLAGAGAGVIMQLRQVLAGPAVAEDEASLTADVIMRVEDARALVTPGVVWSLPAIFLVGRSLGWWNAVAVALVVAGVLALWLIHKRSASVAAAARRAMAAR</sequence>
<evidence type="ECO:0000256" key="1">
    <source>
        <dbReference type="SAM" id="Phobius"/>
    </source>
</evidence>
<proteinExistence type="predicted"/>
<keyword evidence="1" id="KW-0472">Membrane</keyword>
<gene>
    <name evidence="2" type="ORF">D5H75_01230</name>
</gene>
<comment type="caution">
    <text evidence="2">The sequence shown here is derived from an EMBL/GenBank/DDBJ whole genome shotgun (WGS) entry which is preliminary data.</text>
</comment>
<dbReference type="Proteomes" id="UP000265768">
    <property type="component" value="Unassembled WGS sequence"/>
</dbReference>
<protein>
    <submittedName>
        <fullName evidence="2">Uncharacterized protein</fullName>
    </submittedName>
</protein>
<keyword evidence="3" id="KW-1185">Reference proteome</keyword>